<keyword evidence="2" id="KW-1185">Reference proteome</keyword>
<reference evidence="1 2" key="1">
    <citation type="submission" date="2014-05" db="EMBL/GenBank/DDBJ databases">
        <authorList>
            <person name="Bishop-Lilly K.A."/>
            <person name="Broomall S.M."/>
            <person name="Chain P.S."/>
            <person name="Chertkov O."/>
            <person name="Coyne S.R."/>
            <person name="Daligault H.E."/>
            <person name="Davenport K.W."/>
            <person name="Erkkila T."/>
            <person name="Frey K.G."/>
            <person name="Gibbons H.S."/>
            <person name="Gu W."/>
            <person name="Jaissle J."/>
            <person name="Johnson S.L."/>
            <person name="Koroleva G.I."/>
            <person name="Ladner J.T."/>
            <person name="Lo C.-C."/>
            <person name="Minogue T.D."/>
            <person name="Munk C."/>
            <person name="Palacios G.F."/>
            <person name="Redden C.L."/>
            <person name="Rosenzweig C.N."/>
            <person name="Scholz M.B."/>
            <person name="Teshima H."/>
            <person name="Xu Y."/>
        </authorList>
    </citation>
    <scope>NUCLEOTIDE SEQUENCE [LARGE SCALE GENOMIC DNA]</scope>
    <source>
        <strain evidence="1 2">DDS 22E-1</strain>
    </source>
</reference>
<sequence>MTASCIAVCRLVTLSLRFELTVLRLVDNEATSSSVPARAVDSDATPSVLPATVVDSDARSSVLPATAVDSEATPSAPLATAVESDVMPSAFPAIAVDKEAVVVLTPPNAVESEATPLVFVAIPVDTVVDRDVNCSTLTASFGFTPSATPEMTRGPWPPEMSKSRPGEVGASVILPVVGSWERRPTPASARSLETEVDRDVSCDIFTASVGLTPAARPLSSTPPGLLPSGDAAIFDIVRTFPSRPPVRNRMLPEVPSITIWESSAVIPVQSA</sequence>
<dbReference type="KEGG" id="bcen:DM39_6831"/>
<dbReference type="Proteomes" id="UP000029413">
    <property type="component" value="Chromosome 3"/>
</dbReference>
<protein>
    <submittedName>
        <fullName evidence="1">Uncharacterized protein</fullName>
    </submittedName>
</protein>
<dbReference type="AlphaFoldDB" id="A0AAN0RMU4"/>
<gene>
    <name evidence="1" type="ORF">DM39_6831</name>
</gene>
<evidence type="ECO:0000313" key="1">
    <source>
        <dbReference type="EMBL" id="AIO30617.1"/>
    </source>
</evidence>
<dbReference type="EMBL" id="CP007782">
    <property type="protein sequence ID" value="AIO30617.1"/>
    <property type="molecule type" value="Genomic_DNA"/>
</dbReference>
<organism evidence="1 2">
    <name type="scientific">Burkholderia cenocepacia</name>
    <dbReference type="NCBI Taxonomy" id="95486"/>
    <lineage>
        <taxon>Bacteria</taxon>
        <taxon>Pseudomonadati</taxon>
        <taxon>Pseudomonadota</taxon>
        <taxon>Betaproteobacteria</taxon>
        <taxon>Burkholderiales</taxon>
        <taxon>Burkholderiaceae</taxon>
        <taxon>Burkholderia</taxon>
        <taxon>Burkholderia cepacia complex</taxon>
    </lineage>
</organism>
<name>A0AAN0RMU4_9BURK</name>
<evidence type="ECO:0000313" key="2">
    <source>
        <dbReference type="Proteomes" id="UP000029413"/>
    </source>
</evidence>
<proteinExistence type="predicted"/>
<accession>A0AAN0RMU4</accession>